<dbReference type="GO" id="GO:0006146">
    <property type="term" value="P:adenine catabolic process"/>
    <property type="evidence" value="ECO:0007669"/>
    <property type="project" value="UniProtKB-UniRule"/>
</dbReference>
<comment type="cofactor">
    <cofactor evidence="4">
        <name>Zn(2+)</name>
        <dbReference type="ChEBI" id="CHEBI:29105"/>
    </cofactor>
    <text evidence="4">Binds 1 zinc ion per subunit.</text>
</comment>
<dbReference type="PANTHER" id="PTHR43114:SF7">
    <property type="entry name" value="ADENOSINE DEAMINASE DOMAIN-CONTAINING PROTEIN"/>
    <property type="match status" value="1"/>
</dbReference>
<keyword evidence="2 4" id="KW-0378">Hydrolase</keyword>
<feature type="domain" description="Adenosine deaminase" evidence="5">
    <location>
        <begin position="14"/>
        <end position="334"/>
    </location>
</feature>
<reference evidence="6 7" key="1">
    <citation type="submission" date="2019-07" db="EMBL/GenBank/DDBJ databases">
        <title>Quadrisphaera sp. strain DD2A genome sequencing and assembly.</title>
        <authorList>
            <person name="Kim I."/>
        </authorList>
    </citation>
    <scope>NUCLEOTIDE SEQUENCE [LARGE SCALE GENOMIC DNA]</scope>
    <source>
        <strain evidence="6 7">DD2A</strain>
    </source>
</reference>
<proteinExistence type="inferred from homology"/>
<evidence type="ECO:0000259" key="5">
    <source>
        <dbReference type="Pfam" id="PF00962"/>
    </source>
</evidence>
<comment type="caution">
    <text evidence="6">The sequence shown here is derived from an EMBL/GenBank/DDBJ whole genome shotgun (WGS) entry which is preliminary data.</text>
</comment>
<evidence type="ECO:0000256" key="4">
    <source>
        <dbReference type="HAMAP-Rule" id="MF_01962"/>
    </source>
</evidence>
<evidence type="ECO:0000256" key="1">
    <source>
        <dbReference type="ARBA" id="ARBA00022723"/>
    </source>
</evidence>
<feature type="binding site" evidence="4">
    <location>
        <position position="280"/>
    </location>
    <ligand>
        <name>Zn(2+)</name>
        <dbReference type="ChEBI" id="CHEBI:29105"/>
        <note>catalytic</note>
    </ligand>
</feature>
<dbReference type="InterPro" id="IPR032466">
    <property type="entry name" value="Metal_Hydrolase"/>
</dbReference>
<keyword evidence="7" id="KW-1185">Reference proteome</keyword>
<comment type="similarity">
    <text evidence="4">Belongs to the metallo-dependent hydrolases superfamily. Adenosine and AMP deaminases family. Adenine deaminase type 2 subfamily.</text>
</comment>
<dbReference type="GO" id="GO:0008270">
    <property type="term" value="F:zinc ion binding"/>
    <property type="evidence" value="ECO:0007669"/>
    <property type="project" value="UniProtKB-UniRule"/>
</dbReference>
<dbReference type="InterPro" id="IPR001365">
    <property type="entry name" value="A_deaminase_dom"/>
</dbReference>
<evidence type="ECO:0000256" key="2">
    <source>
        <dbReference type="ARBA" id="ARBA00022801"/>
    </source>
</evidence>
<dbReference type="EC" id="3.5.4.2" evidence="4"/>
<feature type="site" description="Important for catalytic activity" evidence="4">
    <location>
        <position position="225"/>
    </location>
</feature>
<dbReference type="InterPro" id="IPR028892">
    <property type="entry name" value="ADE"/>
</dbReference>
<sequence>MATDPLAALVADLPACELHVHLEGTLEPELLLELAARNGVELATRTVEEVRATHVFDSLASFLAVYYPAMDVLQTRRDFTDLATAYLTRAAAQDVRRAEVFFDPQAHTSRGVPFEVVVEGLLEAVERAPHELGVDAALIMCFLRDHPVVSAEETLTASLPYADRILGVGLDSDERGHPPADFAAVFARAREAGYRLTVHCDIDQPGTLEHLRQALEDVRVDRIDHGTNIVEAPELLALAVERGLGFTSCPLSNGFVTEQMKAPEIVALLRAGAKVCVNGDDPAYFGGYLKENLLALARVADLSPADVVQLARNSFEASWAPPERVAEHLAEVDAVAAAHGVPPR</sequence>
<dbReference type="HAMAP" id="MF_01962">
    <property type="entry name" value="Adenine_deaminase"/>
    <property type="match status" value="1"/>
</dbReference>
<dbReference type="GO" id="GO:0043103">
    <property type="term" value="P:hypoxanthine salvage"/>
    <property type="evidence" value="ECO:0007669"/>
    <property type="project" value="UniProtKB-UniRule"/>
</dbReference>
<evidence type="ECO:0000256" key="3">
    <source>
        <dbReference type="ARBA" id="ARBA00022833"/>
    </source>
</evidence>
<feature type="binding site" evidence="4">
    <location>
        <position position="21"/>
    </location>
    <ligand>
        <name>Zn(2+)</name>
        <dbReference type="ChEBI" id="CHEBI:29105"/>
        <note>catalytic</note>
    </ligand>
</feature>
<dbReference type="GO" id="GO:0009117">
    <property type="term" value="P:nucleotide metabolic process"/>
    <property type="evidence" value="ECO:0007669"/>
    <property type="project" value="UniProtKB-KW"/>
</dbReference>
<dbReference type="PANTHER" id="PTHR43114">
    <property type="entry name" value="ADENINE DEAMINASE"/>
    <property type="match status" value="1"/>
</dbReference>
<protein>
    <recommendedName>
        <fullName evidence="4">Adenine deaminase</fullName>
        <shortName evidence="4">ADE</shortName>
        <ecNumber evidence="4">3.5.4.2</ecNumber>
    </recommendedName>
    <alternativeName>
        <fullName evidence="4">Adenine aminohydrolase</fullName>
        <shortName evidence="4">AAH</shortName>
    </alternativeName>
</protein>
<accession>A0A5C8ZBV2</accession>
<dbReference type="EMBL" id="VKAC01000009">
    <property type="protein sequence ID" value="TXR55257.1"/>
    <property type="molecule type" value="Genomic_DNA"/>
</dbReference>
<feature type="binding site" evidence="4">
    <location>
        <position position="281"/>
    </location>
    <ligand>
        <name>substrate</name>
    </ligand>
</feature>
<keyword evidence="3 4" id="KW-0862">Zinc</keyword>
<dbReference type="InterPro" id="IPR006330">
    <property type="entry name" value="Ado/ade_deaminase"/>
</dbReference>
<evidence type="ECO:0000313" key="7">
    <source>
        <dbReference type="Proteomes" id="UP000321234"/>
    </source>
</evidence>
<organism evidence="6 7">
    <name type="scientific">Quadrisphaera setariae</name>
    <dbReference type="NCBI Taxonomy" id="2593304"/>
    <lineage>
        <taxon>Bacteria</taxon>
        <taxon>Bacillati</taxon>
        <taxon>Actinomycetota</taxon>
        <taxon>Actinomycetes</taxon>
        <taxon>Kineosporiales</taxon>
        <taxon>Kineosporiaceae</taxon>
        <taxon>Quadrisphaera</taxon>
    </lineage>
</organism>
<feature type="binding site" evidence="4">
    <location>
        <position position="19"/>
    </location>
    <ligand>
        <name>Zn(2+)</name>
        <dbReference type="ChEBI" id="CHEBI:29105"/>
        <note>catalytic</note>
    </ligand>
</feature>
<feature type="binding site" evidence="4">
    <location>
        <position position="199"/>
    </location>
    <ligand>
        <name>Zn(2+)</name>
        <dbReference type="ChEBI" id="CHEBI:29105"/>
        <note>catalytic</note>
    </ligand>
</feature>
<comment type="caution">
    <text evidence="4">Lacks conserved residue(s) required for the propagation of feature annotation.</text>
</comment>
<keyword evidence="4" id="KW-0546">Nucleotide metabolism</keyword>
<gene>
    <name evidence="6" type="primary">add</name>
    <name evidence="6" type="ORF">FMM08_15390</name>
</gene>
<comment type="catalytic activity">
    <reaction evidence="4">
        <text>adenine + H2O + H(+) = hypoxanthine + NH4(+)</text>
        <dbReference type="Rhea" id="RHEA:23688"/>
        <dbReference type="ChEBI" id="CHEBI:15377"/>
        <dbReference type="ChEBI" id="CHEBI:15378"/>
        <dbReference type="ChEBI" id="CHEBI:16708"/>
        <dbReference type="ChEBI" id="CHEBI:17368"/>
        <dbReference type="ChEBI" id="CHEBI:28938"/>
        <dbReference type="EC" id="3.5.4.2"/>
    </reaction>
</comment>
<dbReference type="Pfam" id="PF00962">
    <property type="entry name" value="A_deaminase"/>
    <property type="match status" value="1"/>
</dbReference>
<keyword evidence="1 4" id="KW-0479">Metal-binding</keyword>
<dbReference type="GO" id="GO:0005829">
    <property type="term" value="C:cytosol"/>
    <property type="evidence" value="ECO:0007669"/>
    <property type="project" value="TreeGrafter"/>
</dbReference>
<dbReference type="NCBIfam" id="TIGR01430">
    <property type="entry name" value="aden_deam"/>
    <property type="match status" value="1"/>
</dbReference>
<dbReference type="AlphaFoldDB" id="A0A5C8ZBV2"/>
<comment type="function">
    <text evidence="4">Catalyzes the hydrolytic deamination of adenine to hypoxanthine. Plays an important role in the purine salvage pathway and in nitrogen catabolism.</text>
</comment>
<name>A0A5C8ZBV2_9ACTN</name>
<dbReference type="SUPFAM" id="SSF51556">
    <property type="entry name" value="Metallo-dependent hydrolases"/>
    <property type="match status" value="1"/>
</dbReference>
<dbReference type="Proteomes" id="UP000321234">
    <property type="component" value="Unassembled WGS sequence"/>
</dbReference>
<evidence type="ECO:0000313" key="6">
    <source>
        <dbReference type="EMBL" id="TXR55257.1"/>
    </source>
</evidence>
<dbReference type="RefSeq" id="WP_147927264.1">
    <property type="nucleotide sequence ID" value="NZ_VKAC01000009.1"/>
</dbReference>
<dbReference type="Gene3D" id="3.20.20.140">
    <property type="entry name" value="Metal-dependent hydrolases"/>
    <property type="match status" value="1"/>
</dbReference>
<dbReference type="OrthoDB" id="9779574at2"/>
<dbReference type="GO" id="GO:0000034">
    <property type="term" value="F:adenine deaminase activity"/>
    <property type="evidence" value="ECO:0007669"/>
    <property type="project" value="UniProtKB-UniRule"/>
</dbReference>